<keyword evidence="3" id="KW-1185">Reference proteome</keyword>
<feature type="region of interest" description="Disordered" evidence="1">
    <location>
        <begin position="176"/>
        <end position="201"/>
    </location>
</feature>
<evidence type="ECO:0000313" key="2">
    <source>
        <dbReference type="EMBL" id="MBA0722536.1"/>
    </source>
</evidence>
<comment type="caution">
    <text evidence="2">The sequence shown here is derived from an EMBL/GenBank/DDBJ whole genome shotgun (WGS) entry which is preliminary data.</text>
</comment>
<name>A0A7J9AEP8_9ROSI</name>
<protein>
    <submittedName>
        <fullName evidence="2">Uncharacterized protein</fullName>
    </submittedName>
</protein>
<evidence type="ECO:0000256" key="1">
    <source>
        <dbReference type="SAM" id="MobiDB-lite"/>
    </source>
</evidence>
<feature type="non-terminal residue" evidence="2">
    <location>
        <position position="264"/>
    </location>
</feature>
<feature type="compositionally biased region" description="Basic and acidic residues" evidence="1">
    <location>
        <begin position="191"/>
        <end position="201"/>
    </location>
</feature>
<gene>
    <name evidence="2" type="ORF">Golax_003208</name>
</gene>
<accession>A0A7J9AEP8</accession>
<evidence type="ECO:0000313" key="3">
    <source>
        <dbReference type="Proteomes" id="UP000593574"/>
    </source>
</evidence>
<dbReference type="PANTHER" id="PTHR48200:SF1">
    <property type="entry name" value="AMINOTRANSFERASE-LIKE PLANT MOBILE DOMAIN-CONTAINING PROTEIN"/>
    <property type="match status" value="1"/>
</dbReference>
<reference evidence="2 3" key="1">
    <citation type="journal article" date="2019" name="Genome Biol. Evol.">
        <title>Insights into the evolution of the New World diploid cottons (Gossypium, subgenus Houzingenia) based on genome sequencing.</title>
        <authorList>
            <person name="Grover C.E."/>
            <person name="Arick M.A. 2nd"/>
            <person name="Thrash A."/>
            <person name="Conover J.L."/>
            <person name="Sanders W.S."/>
            <person name="Peterson D.G."/>
            <person name="Frelichowski J.E."/>
            <person name="Scheffler J.A."/>
            <person name="Scheffler B.E."/>
            <person name="Wendel J.F."/>
        </authorList>
    </citation>
    <scope>NUCLEOTIDE SEQUENCE [LARGE SCALE GENOMIC DNA]</scope>
    <source>
        <strain evidence="2">4</strain>
        <tissue evidence="2">Leaf</tissue>
    </source>
</reference>
<dbReference type="EMBL" id="JABEZV010000010">
    <property type="protein sequence ID" value="MBA0722536.1"/>
    <property type="molecule type" value="Genomic_DNA"/>
</dbReference>
<proteinExistence type="predicted"/>
<sequence length="264" mass="31301">LFYREYGDLPYLLDVEVDKHIFRALAQYWNLAYSCFSFGKKSLRDLILVHPDVRKGVDIFALSIYRFVIFLKALGYVDNVVSNLFDLLDKRVTLILVILAKTFRSLTTCRRAGEGRFIEAIGYAPLLVLRQYRLRQFIPTIQGLAQCEFAYKVRDRKARLRKEEFTVREKDRKVRRGKDSARIRRRRPKVRSRENEKRKKKVEEDLDSLKTDYKKLHLSMRIVRSLQQYHSHNFVVELKASLTKIEELKGKIEELEPALQNCKL</sequence>
<dbReference type="PANTHER" id="PTHR48200">
    <property type="entry name" value="PROTEIN, PUTATIVE-RELATED"/>
    <property type="match status" value="1"/>
</dbReference>
<organism evidence="2 3">
    <name type="scientific">Gossypium laxum</name>
    <dbReference type="NCBI Taxonomy" id="34288"/>
    <lineage>
        <taxon>Eukaryota</taxon>
        <taxon>Viridiplantae</taxon>
        <taxon>Streptophyta</taxon>
        <taxon>Embryophyta</taxon>
        <taxon>Tracheophyta</taxon>
        <taxon>Spermatophyta</taxon>
        <taxon>Magnoliopsida</taxon>
        <taxon>eudicotyledons</taxon>
        <taxon>Gunneridae</taxon>
        <taxon>Pentapetalae</taxon>
        <taxon>rosids</taxon>
        <taxon>malvids</taxon>
        <taxon>Malvales</taxon>
        <taxon>Malvaceae</taxon>
        <taxon>Malvoideae</taxon>
        <taxon>Gossypium</taxon>
    </lineage>
</organism>
<dbReference type="AlphaFoldDB" id="A0A7J9AEP8"/>
<dbReference type="Proteomes" id="UP000593574">
    <property type="component" value="Unassembled WGS sequence"/>
</dbReference>